<dbReference type="Proteomes" id="UP000479000">
    <property type="component" value="Unassembled WGS sequence"/>
</dbReference>
<gene>
    <name evidence="2" type="ORF">NTEN_LOCUS15196</name>
</gene>
<protein>
    <submittedName>
        <fullName evidence="2">Uncharacterized protein</fullName>
    </submittedName>
</protein>
<feature type="non-terminal residue" evidence="2">
    <location>
        <position position="96"/>
    </location>
</feature>
<feature type="region of interest" description="Disordered" evidence="1">
    <location>
        <begin position="76"/>
        <end position="96"/>
    </location>
</feature>
<evidence type="ECO:0000313" key="3">
    <source>
        <dbReference type="Proteomes" id="UP000479000"/>
    </source>
</evidence>
<dbReference type="AlphaFoldDB" id="A0A6H5H9C8"/>
<organism evidence="2 3">
    <name type="scientific">Nesidiocoris tenuis</name>
    <dbReference type="NCBI Taxonomy" id="355587"/>
    <lineage>
        <taxon>Eukaryota</taxon>
        <taxon>Metazoa</taxon>
        <taxon>Ecdysozoa</taxon>
        <taxon>Arthropoda</taxon>
        <taxon>Hexapoda</taxon>
        <taxon>Insecta</taxon>
        <taxon>Pterygota</taxon>
        <taxon>Neoptera</taxon>
        <taxon>Paraneoptera</taxon>
        <taxon>Hemiptera</taxon>
        <taxon>Heteroptera</taxon>
        <taxon>Panheteroptera</taxon>
        <taxon>Cimicomorpha</taxon>
        <taxon>Miridae</taxon>
        <taxon>Dicyphina</taxon>
        <taxon>Nesidiocoris</taxon>
    </lineage>
</organism>
<evidence type="ECO:0000313" key="2">
    <source>
        <dbReference type="EMBL" id="CAB0010139.1"/>
    </source>
</evidence>
<feature type="compositionally biased region" description="Basic residues" evidence="1">
    <location>
        <begin position="86"/>
        <end position="96"/>
    </location>
</feature>
<sequence>MYDGIHKSVSQRHLVARDGNTFCKDSPLFVSLESIERVVLAVLQELRTWKVPKLENSPWPGAGLVKKRNAPHLRQIRPPWPFTIRNSRKKSPPGNG</sequence>
<proteinExistence type="predicted"/>
<name>A0A6H5H9C8_9HEMI</name>
<accession>A0A6H5H9C8</accession>
<reference evidence="2 3" key="1">
    <citation type="submission" date="2020-02" db="EMBL/GenBank/DDBJ databases">
        <authorList>
            <person name="Ferguson B K."/>
        </authorList>
    </citation>
    <scope>NUCLEOTIDE SEQUENCE [LARGE SCALE GENOMIC DNA]</scope>
</reference>
<dbReference type="EMBL" id="CADCXU010022813">
    <property type="protein sequence ID" value="CAB0010139.1"/>
    <property type="molecule type" value="Genomic_DNA"/>
</dbReference>
<keyword evidence="3" id="KW-1185">Reference proteome</keyword>
<evidence type="ECO:0000256" key="1">
    <source>
        <dbReference type="SAM" id="MobiDB-lite"/>
    </source>
</evidence>